<dbReference type="VEuPathDB" id="FungiDB:AMAG_20273"/>
<name>A0A0L0T900_ALLM3</name>
<keyword evidence="2" id="KW-1185">Reference proteome</keyword>
<sequence>MYARAPADAATFRRVYALAVRLVDLTLAPAAPPTSDLNAIARLIEVSRVIDARRARASALRGISAALVAAQDRVDEGMDAVHAQLAAALPSGVTAGDARARRTRAALLKDMTRVVVLGGAARTKVFEAVPGESVDRKVHSVRADDGARTEAAVGSGMVVAAPVFGGLMRESGVVGERGKVLVKCRVTAAASVRGSFVGPTATPM</sequence>
<reference evidence="2" key="2">
    <citation type="submission" date="2009-11" db="EMBL/GenBank/DDBJ databases">
        <title>The Genome Sequence of Allomyces macrogynus strain ATCC 38327.</title>
        <authorList>
            <consortium name="The Broad Institute Genome Sequencing Platform"/>
            <person name="Russ C."/>
            <person name="Cuomo C."/>
            <person name="Shea T."/>
            <person name="Young S.K."/>
            <person name="Zeng Q."/>
            <person name="Koehrsen M."/>
            <person name="Haas B."/>
            <person name="Borodovsky M."/>
            <person name="Guigo R."/>
            <person name="Alvarado L."/>
            <person name="Berlin A."/>
            <person name="Borenstein D."/>
            <person name="Chen Z."/>
            <person name="Engels R."/>
            <person name="Freedman E."/>
            <person name="Gellesch M."/>
            <person name="Goldberg J."/>
            <person name="Griggs A."/>
            <person name="Gujja S."/>
            <person name="Heiman D."/>
            <person name="Hepburn T."/>
            <person name="Howarth C."/>
            <person name="Jen D."/>
            <person name="Larson L."/>
            <person name="Lewis B."/>
            <person name="Mehta T."/>
            <person name="Park D."/>
            <person name="Pearson M."/>
            <person name="Roberts A."/>
            <person name="Saif S."/>
            <person name="Shenoy N."/>
            <person name="Sisk P."/>
            <person name="Stolte C."/>
            <person name="Sykes S."/>
            <person name="Walk T."/>
            <person name="White J."/>
            <person name="Yandava C."/>
            <person name="Burger G."/>
            <person name="Gray M.W."/>
            <person name="Holland P.W.H."/>
            <person name="King N."/>
            <person name="Lang F.B.F."/>
            <person name="Roger A.J."/>
            <person name="Ruiz-Trillo I."/>
            <person name="Lander E."/>
            <person name="Nusbaum C."/>
        </authorList>
    </citation>
    <scope>NUCLEOTIDE SEQUENCE [LARGE SCALE GENOMIC DNA]</scope>
    <source>
        <strain evidence="2">ATCC 38327</strain>
    </source>
</reference>
<reference evidence="1 2" key="1">
    <citation type="submission" date="2009-11" db="EMBL/GenBank/DDBJ databases">
        <title>Annotation of Allomyces macrogynus ATCC 38327.</title>
        <authorList>
            <consortium name="The Broad Institute Genome Sequencing Platform"/>
            <person name="Russ C."/>
            <person name="Cuomo C."/>
            <person name="Burger G."/>
            <person name="Gray M.W."/>
            <person name="Holland P.W.H."/>
            <person name="King N."/>
            <person name="Lang F.B.F."/>
            <person name="Roger A.J."/>
            <person name="Ruiz-Trillo I."/>
            <person name="Young S.K."/>
            <person name="Zeng Q."/>
            <person name="Gargeya S."/>
            <person name="Fitzgerald M."/>
            <person name="Haas B."/>
            <person name="Abouelleil A."/>
            <person name="Alvarado L."/>
            <person name="Arachchi H.M."/>
            <person name="Berlin A."/>
            <person name="Chapman S.B."/>
            <person name="Gearin G."/>
            <person name="Goldberg J."/>
            <person name="Griggs A."/>
            <person name="Gujja S."/>
            <person name="Hansen M."/>
            <person name="Heiman D."/>
            <person name="Howarth C."/>
            <person name="Larimer J."/>
            <person name="Lui A."/>
            <person name="MacDonald P.J.P."/>
            <person name="McCowen C."/>
            <person name="Montmayeur A."/>
            <person name="Murphy C."/>
            <person name="Neiman D."/>
            <person name="Pearson M."/>
            <person name="Priest M."/>
            <person name="Roberts A."/>
            <person name="Saif S."/>
            <person name="Shea T."/>
            <person name="Sisk P."/>
            <person name="Stolte C."/>
            <person name="Sykes S."/>
            <person name="Wortman J."/>
            <person name="Nusbaum C."/>
            <person name="Birren B."/>
        </authorList>
    </citation>
    <scope>NUCLEOTIDE SEQUENCE [LARGE SCALE GENOMIC DNA]</scope>
    <source>
        <strain evidence="1 2">ATCC 38327</strain>
    </source>
</reference>
<organism evidence="1 2">
    <name type="scientific">Allomyces macrogynus (strain ATCC 38327)</name>
    <name type="common">Allomyces javanicus var. macrogynus</name>
    <dbReference type="NCBI Taxonomy" id="578462"/>
    <lineage>
        <taxon>Eukaryota</taxon>
        <taxon>Fungi</taxon>
        <taxon>Fungi incertae sedis</taxon>
        <taxon>Blastocladiomycota</taxon>
        <taxon>Blastocladiomycetes</taxon>
        <taxon>Blastocladiales</taxon>
        <taxon>Blastocladiaceae</taxon>
        <taxon>Allomyces</taxon>
    </lineage>
</organism>
<protein>
    <submittedName>
        <fullName evidence="1">Uncharacterized protein</fullName>
    </submittedName>
</protein>
<evidence type="ECO:0000313" key="1">
    <source>
        <dbReference type="EMBL" id="KNE71014.1"/>
    </source>
</evidence>
<dbReference type="AlphaFoldDB" id="A0A0L0T900"/>
<evidence type="ECO:0000313" key="2">
    <source>
        <dbReference type="Proteomes" id="UP000054350"/>
    </source>
</evidence>
<accession>A0A0L0T900</accession>
<dbReference type="EMBL" id="GG745369">
    <property type="protein sequence ID" value="KNE71014.1"/>
    <property type="molecule type" value="Genomic_DNA"/>
</dbReference>
<proteinExistence type="predicted"/>
<gene>
    <name evidence="1" type="ORF">AMAG_20273</name>
</gene>
<dbReference type="Proteomes" id="UP000054350">
    <property type="component" value="Unassembled WGS sequence"/>
</dbReference>